<keyword evidence="3 6" id="KW-1133">Transmembrane helix</keyword>
<evidence type="ECO:0000256" key="2">
    <source>
        <dbReference type="ARBA" id="ARBA00022692"/>
    </source>
</evidence>
<dbReference type="EMBL" id="JAHCVI010000001">
    <property type="protein sequence ID" value="KAG7290981.1"/>
    <property type="molecule type" value="Genomic_DNA"/>
</dbReference>
<feature type="region of interest" description="Disordered" evidence="5">
    <location>
        <begin position="1"/>
        <end position="23"/>
    </location>
</feature>
<accession>A0AAD4F0C2</accession>
<comment type="subcellular location">
    <subcellularLocation>
        <location evidence="1">Membrane</location>
        <topology evidence="1">Multi-pass membrane protein</topology>
    </subcellularLocation>
</comment>
<keyword evidence="2 6" id="KW-0812">Transmembrane</keyword>
<comment type="caution">
    <text evidence="7">The sequence shown here is derived from an EMBL/GenBank/DDBJ whole genome shotgun (WGS) entry which is preliminary data.</text>
</comment>
<evidence type="ECO:0000256" key="4">
    <source>
        <dbReference type="ARBA" id="ARBA00023136"/>
    </source>
</evidence>
<dbReference type="InterPro" id="IPR050598">
    <property type="entry name" value="AminoAcid_Transporter"/>
</dbReference>
<dbReference type="Pfam" id="PF13520">
    <property type="entry name" value="AA_permease_2"/>
    <property type="match status" value="1"/>
</dbReference>
<evidence type="ECO:0000256" key="3">
    <source>
        <dbReference type="ARBA" id="ARBA00022989"/>
    </source>
</evidence>
<evidence type="ECO:0000313" key="8">
    <source>
        <dbReference type="Proteomes" id="UP001197093"/>
    </source>
</evidence>
<feature type="compositionally biased region" description="Basic and acidic residues" evidence="5">
    <location>
        <begin position="14"/>
        <end position="23"/>
    </location>
</feature>
<evidence type="ECO:0000256" key="5">
    <source>
        <dbReference type="SAM" id="MobiDB-lite"/>
    </source>
</evidence>
<organism evidence="7 8">
    <name type="scientific">Staphylotrichum longicolle</name>
    <dbReference type="NCBI Taxonomy" id="669026"/>
    <lineage>
        <taxon>Eukaryota</taxon>
        <taxon>Fungi</taxon>
        <taxon>Dikarya</taxon>
        <taxon>Ascomycota</taxon>
        <taxon>Pezizomycotina</taxon>
        <taxon>Sordariomycetes</taxon>
        <taxon>Sordariomycetidae</taxon>
        <taxon>Sordariales</taxon>
        <taxon>Chaetomiaceae</taxon>
        <taxon>Staphylotrichum</taxon>
    </lineage>
</organism>
<keyword evidence="4 6" id="KW-0472">Membrane</keyword>
<feature type="transmembrane region" description="Helical" evidence="6">
    <location>
        <begin position="124"/>
        <end position="143"/>
    </location>
</feature>
<keyword evidence="8" id="KW-1185">Reference proteome</keyword>
<proteinExistence type="predicted"/>
<protein>
    <recommendedName>
        <fullName evidence="9">High-affinity methionine permease</fullName>
    </recommendedName>
</protein>
<dbReference type="GO" id="GO:0015179">
    <property type="term" value="F:L-amino acid transmembrane transporter activity"/>
    <property type="evidence" value="ECO:0007669"/>
    <property type="project" value="TreeGrafter"/>
</dbReference>
<sequence length="480" mass="53186">MQEPEIFEQPVANRDPEAQTPADEHGTYNGAYGVYSNGLGPGAAADDASDDYHDFVYPEVQFVFFAISTGGSISFSSYILQAATEDAQNGSWLNRGIAVAAVTVVCLIHAFAPRWGIWLSNGFGAFKLVLLALVVCTGFAALAGRMVAPNPHNFSSFHGPEMGKTSNSQSAKSAGGYALAMLQVLYAYSGWENANYVLTEVRDAPRTLRKAAPIAISAVTLLYVLANISYFAAMTKTEIADSRVVVAAQFFENVWGESSFVVRVVPLFIALSALGNVFAQSFAMPRVKQELAKEGVLPWSRLWASDWPFNAPSGAIFLHWIFTSALILGSDTSDVYTFVTNVFIYSGNWIKVFLAAGLVYLNFAPSERWAEQRTTFRSSPLLTIFWIVSLLFVQAAPFIPNDFLERVPFYVVPTLGTSLLAFGTVYWLIWAKVLPAFGYHIQHEIVQMPDGSERVKYKRVKPKKRRRQGQWNRQRKPSVW</sequence>
<name>A0AAD4F0C2_9PEZI</name>
<feature type="transmembrane region" description="Helical" evidence="6">
    <location>
        <begin position="211"/>
        <end position="233"/>
    </location>
</feature>
<evidence type="ECO:0008006" key="9">
    <source>
        <dbReference type="Google" id="ProtNLM"/>
    </source>
</evidence>
<evidence type="ECO:0000256" key="1">
    <source>
        <dbReference type="ARBA" id="ARBA00004141"/>
    </source>
</evidence>
<feature type="transmembrane region" description="Helical" evidence="6">
    <location>
        <begin position="92"/>
        <end position="112"/>
    </location>
</feature>
<feature type="transmembrane region" description="Helical" evidence="6">
    <location>
        <begin position="60"/>
        <end position="80"/>
    </location>
</feature>
<feature type="region of interest" description="Disordered" evidence="5">
    <location>
        <begin position="457"/>
        <end position="480"/>
    </location>
</feature>
<dbReference type="PANTHER" id="PTHR11785:SF382">
    <property type="entry name" value="LOW-AFFINITY METHIONINE PERMEASE"/>
    <property type="match status" value="1"/>
</dbReference>
<feature type="transmembrane region" description="Helical" evidence="6">
    <location>
        <begin position="411"/>
        <end position="430"/>
    </location>
</feature>
<feature type="transmembrane region" description="Helical" evidence="6">
    <location>
        <begin position="260"/>
        <end position="279"/>
    </location>
</feature>
<feature type="transmembrane region" description="Helical" evidence="6">
    <location>
        <begin position="381"/>
        <end position="399"/>
    </location>
</feature>
<dbReference type="Gene3D" id="1.20.1740.10">
    <property type="entry name" value="Amino acid/polyamine transporter I"/>
    <property type="match status" value="1"/>
</dbReference>
<dbReference type="InterPro" id="IPR002293">
    <property type="entry name" value="AA/rel_permease1"/>
</dbReference>
<evidence type="ECO:0000256" key="6">
    <source>
        <dbReference type="SAM" id="Phobius"/>
    </source>
</evidence>
<dbReference type="PANTHER" id="PTHR11785">
    <property type="entry name" value="AMINO ACID TRANSPORTER"/>
    <property type="match status" value="1"/>
</dbReference>
<dbReference type="AlphaFoldDB" id="A0AAD4F0C2"/>
<feature type="transmembrane region" description="Helical" evidence="6">
    <location>
        <begin position="342"/>
        <end position="361"/>
    </location>
</feature>
<gene>
    <name evidence="7" type="ORF">NEMBOFW57_000988</name>
</gene>
<dbReference type="Proteomes" id="UP001197093">
    <property type="component" value="Unassembled WGS sequence"/>
</dbReference>
<evidence type="ECO:0000313" key="7">
    <source>
        <dbReference type="EMBL" id="KAG7290981.1"/>
    </source>
</evidence>
<reference evidence="7" key="1">
    <citation type="submission" date="2023-02" db="EMBL/GenBank/DDBJ databases">
        <authorList>
            <person name="Palmer J.M."/>
        </authorList>
    </citation>
    <scope>NUCLEOTIDE SEQUENCE</scope>
    <source>
        <strain evidence="7">FW57</strain>
    </source>
</reference>
<dbReference type="GO" id="GO:0016020">
    <property type="term" value="C:membrane"/>
    <property type="evidence" value="ECO:0007669"/>
    <property type="project" value="UniProtKB-SubCell"/>
</dbReference>
<feature type="transmembrane region" description="Helical" evidence="6">
    <location>
        <begin position="309"/>
        <end position="330"/>
    </location>
</feature>